<reference evidence="1 2" key="1">
    <citation type="submission" date="2020-02" db="EMBL/GenBank/DDBJ databases">
        <authorList>
            <person name="Zheng R.K."/>
            <person name="Sun C.M."/>
        </authorList>
    </citation>
    <scope>NUCLEOTIDE SEQUENCE [LARGE SCALE GENOMIC DNA]</scope>
    <source>
        <strain evidence="2">zrk23</strain>
    </source>
</reference>
<gene>
    <name evidence="1" type="ORF">G5C33_05865</name>
</gene>
<dbReference type="SUPFAM" id="SSF51197">
    <property type="entry name" value="Clavaminate synthase-like"/>
    <property type="match status" value="1"/>
</dbReference>
<dbReference type="AlphaFoldDB" id="A0A6G6Y385"/>
<dbReference type="GO" id="GO:0016706">
    <property type="term" value="F:2-oxoglutarate-dependent dioxygenase activity"/>
    <property type="evidence" value="ECO:0007669"/>
    <property type="project" value="UniProtKB-ARBA"/>
</dbReference>
<dbReference type="Proteomes" id="UP000501568">
    <property type="component" value="Chromosome"/>
</dbReference>
<sequence length="276" mass="31132">MDQNAIEAARAAYRCDGAAVVRGVLDTAWIARMRDAVERAIAAPSGASVEYTPQDKEGRYVGDFFVWMRDPDFAALMLESPLPALARVIMESRESRLFYDQLLVKEPGTQEHTPWHQDLPYWPVRGEQILSIWVGLDPVTVESGAVQYARGSHLEGKLYAPRAFSTTSGFGELYAKRGFDPAPDEAALRKRYDILSFETEPGDVIVHHPLTFHFSAGNLSRDTRRRAIAIRYLGDDARWDARQGTFMDKESVRTILREPVTLRDGDPLCEPNFPRC</sequence>
<dbReference type="RefSeq" id="WP_165326361.1">
    <property type="nucleotide sequence ID" value="NZ_CP049109.1"/>
</dbReference>
<organism evidence="1 2">
    <name type="scientific">Stakelama tenebrarum</name>
    <dbReference type="NCBI Taxonomy" id="2711215"/>
    <lineage>
        <taxon>Bacteria</taxon>
        <taxon>Pseudomonadati</taxon>
        <taxon>Pseudomonadota</taxon>
        <taxon>Alphaproteobacteria</taxon>
        <taxon>Sphingomonadales</taxon>
        <taxon>Sphingomonadaceae</taxon>
        <taxon>Stakelama</taxon>
    </lineage>
</organism>
<keyword evidence="1" id="KW-0223">Dioxygenase</keyword>
<accession>A0A6G6Y385</accession>
<keyword evidence="1" id="KW-0560">Oxidoreductase</keyword>
<dbReference type="KEGG" id="spzr:G5C33_05865"/>
<evidence type="ECO:0000313" key="2">
    <source>
        <dbReference type="Proteomes" id="UP000501568"/>
    </source>
</evidence>
<dbReference type="Pfam" id="PF05721">
    <property type="entry name" value="PhyH"/>
    <property type="match status" value="1"/>
</dbReference>
<keyword evidence="2" id="KW-1185">Reference proteome</keyword>
<protein>
    <submittedName>
        <fullName evidence="1">Phytanoyl-CoA dioxygenase family protein</fullName>
    </submittedName>
</protein>
<dbReference type="InterPro" id="IPR008775">
    <property type="entry name" value="Phytyl_CoA_dOase-like"/>
</dbReference>
<name>A0A6G6Y385_9SPHN</name>
<dbReference type="PANTHER" id="PTHR20883">
    <property type="entry name" value="PHYTANOYL-COA DIOXYGENASE DOMAIN CONTAINING 1"/>
    <property type="match status" value="1"/>
</dbReference>
<proteinExistence type="predicted"/>
<dbReference type="GO" id="GO:0005506">
    <property type="term" value="F:iron ion binding"/>
    <property type="evidence" value="ECO:0007669"/>
    <property type="project" value="UniProtKB-ARBA"/>
</dbReference>
<dbReference type="Gene3D" id="2.60.120.620">
    <property type="entry name" value="q2cbj1_9rhob like domain"/>
    <property type="match status" value="1"/>
</dbReference>
<dbReference type="PANTHER" id="PTHR20883:SF49">
    <property type="entry name" value="PHYTANOYL-COA DIOXYGENASE"/>
    <property type="match status" value="1"/>
</dbReference>
<dbReference type="EMBL" id="CP049109">
    <property type="protein sequence ID" value="QIG79360.1"/>
    <property type="molecule type" value="Genomic_DNA"/>
</dbReference>
<evidence type="ECO:0000313" key="1">
    <source>
        <dbReference type="EMBL" id="QIG79360.1"/>
    </source>
</evidence>